<dbReference type="CDD" id="cd00610">
    <property type="entry name" value="OAT_like"/>
    <property type="match status" value="1"/>
</dbReference>
<dbReference type="Gene3D" id="3.40.640.10">
    <property type="entry name" value="Type I PLP-dependent aspartate aminotransferase-like (Major domain)"/>
    <property type="match status" value="1"/>
</dbReference>
<comment type="subunit">
    <text evidence="4">Homodimer.</text>
</comment>
<comment type="subcellular location">
    <subcellularLocation>
        <location evidence="4">Cytoplasm</location>
    </subcellularLocation>
</comment>
<dbReference type="InterPro" id="IPR005814">
    <property type="entry name" value="Aminotrans_3"/>
</dbReference>
<dbReference type="NCBIfam" id="NF002325">
    <property type="entry name" value="PRK01278.1"/>
    <property type="match status" value="1"/>
</dbReference>
<keyword evidence="4" id="KW-0028">Amino-acid biosynthesis</keyword>
<dbReference type="Gene3D" id="3.90.1150.10">
    <property type="entry name" value="Aspartate Aminotransferase, domain 1"/>
    <property type="match status" value="1"/>
</dbReference>
<keyword evidence="4" id="KW-0963">Cytoplasm</keyword>
<feature type="binding site" evidence="4">
    <location>
        <position position="272"/>
    </location>
    <ligand>
        <name>pyridoxal 5'-phosphate</name>
        <dbReference type="ChEBI" id="CHEBI:597326"/>
    </ligand>
</feature>
<dbReference type="GO" id="GO:0008483">
    <property type="term" value="F:transaminase activity"/>
    <property type="evidence" value="ECO:0007669"/>
    <property type="project" value="UniProtKB-KW"/>
</dbReference>
<dbReference type="NCBIfam" id="TIGR00707">
    <property type="entry name" value="argD"/>
    <property type="match status" value="1"/>
</dbReference>
<dbReference type="SUPFAM" id="SSF53383">
    <property type="entry name" value="PLP-dependent transferases"/>
    <property type="match status" value="1"/>
</dbReference>
<dbReference type="InterPro" id="IPR015422">
    <property type="entry name" value="PyrdxlP-dep_Trfase_small"/>
</dbReference>
<protein>
    <recommendedName>
        <fullName evidence="4">Acetylornithine aminotransferase</fullName>
        <shortName evidence="4">ACOAT</shortName>
        <ecNumber evidence="4">2.6.1.11</ecNumber>
    </recommendedName>
</protein>
<dbReference type="PIRSF" id="PIRSF000521">
    <property type="entry name" value="Transaminase_4ab_Lys_Orn"/>
    <property type="match status" value="1"/>
</dbReference>
<dbReference type="InterPro" id="IPR015421">
    <property type="entry name" value="PyrdxlP-dep_Trfase_major"/>
</dbReference>
<dbReference type="InterPro" id="IPR004636">
    <property type="entry name" value="AcOrn/SuccOrn_fam"/>
</dbReference>
<dbReference type="PANTHER" id="PTHR11986">
    <property type="entry name" value="AMINOTRANSFERASE CLASS III"/>
    <property type="match status" value="1"/>
</dbReference>
<comment type="caution">
    <text evidence="5">The sequence shown here is derived from an EMBL/GenBank/DDBJ whole genome shotgun (WGS) entry which is preliminary data.</text>
</comment>
<keyword evidence="2 4" id="KW-0808">Transferase</keyword>
<feature type="modified residue" description="N6-(pyridoxal phosphate)lysine" evidence="4">
    <location>
        <position position="243"/>
    </location>
</feature>
<evidence type="ECO:0000256" key="3">
    <source>
        <dbReference type="ARBA" id="ARBA00022898"/>
    </source>
</evidence>
<evidence type="ECO:0000256" key="1">
    <source>
        <dbReference type="ARBA" id="ARBA00022576"/>
    </source>
</evidence>
<evidence type="ECO:0000313" key="6">
    <source>
        <dbReference type="Proteomes" id="UP001518990"/>
    </source>
</evidence>
<accession>A0ABS3K9M3</accession>
<dbReference type="PROSITE" id="PS00600">
    <property type="entry name" value="AA_TRANSFER_CLASS_3"/>
    <property type="match status" value="1"/>
</dbReference>
<comment type="similarity">
    <text evidence="4">Belongs to the class-III pyridoxal-phosphate-dependent aminotransferase family. ArgD subfamily.</text>
</comment>
<dbReference type="EMBL" id="JACTNF010000004">
    <property type="protein sequence ID" value="MBO1074174.1"/>
    <property type="molecule type" value="Genomic_DNA"/>
</dbReference>
<proteinExistence type="inferred from homology"/>
<dbReference type="EC" id="2.6.1.11" evidence="4"/>
<dbReference type="InterPro" id="IPR049704">
    <property type="entry name" value="Aminotrans_3_PPA_site"/>
</dbReference>
<keyword evidence="3 4" id="KW-0663">Pyridoxal phosphate</keyword>
<dbReference type="Pfam" id="PF00202">
    <property type="entry name" value="Aminotran_3"/>
    <property type="match status" value="1"/>
</dbReference>
<evidence type="ECO:0000256" key="2">
    <source>
        <dbReference type="ARBA" id="ARBA00022679"/>
    </source>
</evidence>
<name>A0ABS3K9M3_9PROT</name>
<comment type="cofactor">
    <cofactor evidence="4">
        <name>pyridoxal 5'-phosphate</name>
        <dbReference type="ChEBI" id="CHEBI:597326"/>
    </cofactor>
    <text evidence="4">Binds 1 pyridoxal phosphate per subunit.</text>
</comment>
<feature type="binding site" evidence="4">
    <location>
        <begin position="214"/>
        <end position="217"/>
    </location>
    <ligand>
        <name>pyridoxal 5'-phosphate</name>
        <dbReference type="ChEBI" id="CHEBI:597326"/>
    </ligand>
</feature>
<feature type="binding site" evidence="4">
    <location>
        <position position="271"/>
    </location>
    <ligand>
        <name>N(2)-acetyl-L-ornithine</name>
        <dbReference type="ChEBI" id="CHEBI:57805"/>
    </ligand>
</feature>
<keyword evidence="1 4" id="KW-0032">Aminotransferase</keyword>
<dbReference type="InterPro" id="IPR015424">
    <property type="entry name" value="PyrdxlP-dep_Trfase"/>
</dbReference>
<dbReference type="PANTHER" id="PTHR11986:SF113">
    <property type="entry name" value="SUCCINYLORNITHINE TRANSAMINASE"/>
    <property type="match status" value="1"/>
</dbReference>
<feature type="binding site" evidence="4">
    <location>
        <position position="129"/>
    </location>
    <ligand>
        <name>pyridoxal 5'-phosphate</name>
        <dbReference type="ChEBI" id="CHEBI:597326"/>
    </ligand>
</feature>
<evidence type="ECO:0000313" key="5">
    <source>
        <dbReference type="EMBL" id="MBO1074174.1"/>
    </source>
</evidence>
<comment type="pathway">
    <text evidence="4">Amino-acid biosynthesis; L-arginine biosynthesis; N(2)-acetyl-L-ornithine from L-glutamate: step 4/4.</text>
</comment>
<feature type="binding site" evidence="4">
    <location>
        <position position="132"/>
    </location>
    <ligand>
        <name>N(2)-acetyl-L-ornithine</name>
        <dbReference type="ChEBI" id="CHEBI:57805"/>
    </ligand>
</feature>
<dbReference type="InterPro" id="IPR050103">
    <property type="entry name" value="Class-III_PLP-dep_AT"/>
</dbReference>
<keyword evidence="4" id="KW-0055">Arginine biosynthesis</keyword>
<evidence type="ECO:0000256" key="4">
    <source>
        <dbReference type="HAMAP-Rule" id="MF_01107"/>
    </source>
</evidence>
<sequence length="401" mass="42538">MIPALMPTYNRADLAFERGEGAWLWTTDGRRFLDFGSGIATTSIGHAHPHLVRTIAEQAAKVMHTSNLYRVPQAERLAQRLVDTCFADSVFFANSGAEANEGMIKAVRKYHAENGHPERFHTICFEGAFHGRTLATLSATGNEKYLAGFGPPVQGFDHVPFGNMNAVRDAIGPQTAAIMIEPIQGEGGVRPADLRFLRELRAVCDEFGLLLALDEVQTGMGRSGKLWAHQWAGIEPDVMSSAKGIGGGFPLGAVLAKEHVAKHLKPGTHGTTYGGNPLACAAGNAVLDVVLADGFLDQVDGTARYLWQSLSALVERHPAVLTGLRGAGLLLGLQCSDAVTNGDMQAAAVAEGLLTVAAGQNVLRVAPPLIITREHVDEAVAALDRAFTKAAATLQAKAPAK</sequence>
<organism evidence="5 6">
    <name type="scientific">Roseomonas marmotae</name>
    <dbReference type="NCBI Taxonomy" id="2768161"/>
    <lineage>
        <taxon>Bacteria</taxon>
        <taxon>Pseudomonadati</taxon>
        <taxon>Pseudomonadota</taxon>
        <taxon>Alphaproteobacteria</taxon>
        <taxon>Acetobacterales</taxon>
        <taxon>Roseomonadaceae</taxon>
        <taxon>Roseomonas</taxon>
    </lineage>
</organism>
<reference evidence="5 6" key="1">
    <citation type="submission" date="2020-09" db="EMBL/GenBank/DDBJ databases">
        <title>Roseomonas.</title>
        <authorList>
            <person name="Zhu W."/>
        </authorList>
    </citation>
    <scope>NUCLEOTIDE SEQUENCE [LARGE SCALE GENOMIC DNA]</scope>
    <source>
        <strain evidence="5 6">1311</strain>
    </source>
</reference>
<comment type="miscellaneous">
    <text evidence="4">May also have succinyldiaminopimelate aminotransferase activity, thus carrying out the corresponding step in lysine biosynthesis.</text>
</comment>
<comment type="catalytic activity">
    <reaction evidence="4">
        <text>N(2)-acetyl-L-ornithine + 2-oxoglutarate = N-acetyl-L-glutamate 5-semialdehyde + L-glutamate</text>
        <dbReference type="Rhea" id="RHEA:18049"/>
        <dbReference type="ChEBI" id="CHEBI:16810"/>
        <dbReference type="ChEBI" id="CHEBI:29123"/>
        <dbReference type="ChEBI" id="CHEBI:29985"/>
        <dbReference type="ChEBI" id="CHEBI:57805"/>
        <dbReference type="EC" id="2.6.1.11"/>
    </reaction>
</comment>
<dbReference type="HAMAP" id="MF_01107">
    <property type="entry name" value="ArgD_aminotrans_3"/>
    <property type="match status" value="1"/>
</dbReference>
<keyword evidence="6" id="KW-1185">Reference proteome</keyword>
<gene>
    <name evidence="4" type="primary">argD</name>
    <name evidence="5" type="ORF">IAI60_06105</name>
</gene>
<feature type="binding site" evidence="4">
    <location>
        <begin position="96"/>
        <end position="97"/>
    </location>
    <ligand>
        <name>pyridoxal 5'-phosphate</name>
        <dbReference type="ChEBI" id="CHEBI:597326"/>
    </ligand>
</feature>
<dbReference type="Proteomes" id="UP001518990">
    <property type="component" value="Unassembled WGS sequence"/>
</dbReference>
<dbReference type="RefSeq" id="WP_207445752.1">
    <property type="nucleotide sequence ID" value="NZ_CP061091.1"/>
</dbReference>